<keyword evidence="2" id="KW-1185">Reference proteome</keyword>
<dbReference type="AlphaFoldDB" id="A0A562WJ95"/>
<dbReference type="Proteomes" id="UP000319728">
    <property type="component" value="Unassembled WGS sequence"/>
</dbReference>
<gene>
    <name evidence="1" type="ORF">JD81_03503</name>
</gene>
<accession>A0A562WJ95</accession>
<reference evidence="1 2" key="1">
    <citation type="submission" date="2019-07" db="EMBL/GenBank/DDBJ databases">
        <title>R&amp;d 2014.</title>
        <authorList>
            <person name="Klenk H.-P."/>
        </authorList>
    </citation>
    <scope>NUCLEOTIDE SEQUENCE [LARGE SCALE GENOMIC DNA]</scope>
    <source>
        <strain evidence="1 2">DSM 43912</strain>
    </source>
</reference>
<sequence length="52" mass="5759">MVATHRVLARHNWRRLVDGVAADQAYPDALAEADRAFRLLRAAFDPDPPAAC</sequence>
<protein>
    <submittedName>
        <fullName evidence="1">Uncharacterized protein</fullName>
    </submittedName>
</protein>
<proteinExistence type="predicted"/>
<organism evidence="1 2">
    <name type="scientific">Micromonospora sagamiensis</name>
    <dbReference type="NCBI Taxonomy" id="47875"/>
    <lineage>
        <taxon>Bacteria</taxon>
        <taxon>Bacillati</taxon>
        <taxon>Actinomycetota</taxon>
        <taxon>Actinomycetes</taxon>
        <taxon>Micromonosporales</taxon>
        <taxon>Micromonosporaceae</taxon>
        <taxon>Micromonospora</taxon>
    </lineage>
</organism>
<evidence type="ECO:0000313" key="1">
    <source>
        <dbReference type="EMBL" id="TWJ29967.1"/>
    </source>
</evidence>
<evidence type="ECO:0000313" key="2">
    <source>
        <dbReference type="Proteomes" id="UP000319728"/>
    </source>
</evidence>
<dbReference type="EMBL" id="VLLP01000001">
    <property type="protein sequence ID" value="TWJ29967.1"/>
    <property type="molecule type" value="Genomic_DNA"/>
</dbReference>
<name>A0A562WJ95_9ACTN</name>
<comment type="caution">
    <text evidence="1">The sequence shown here is derived from an EMBL/GenBank/DDBJ whole genome shotgun (WGS) entry which is preliminary data.</text>
</comment>